<organism evidence="5 6">
    <name type="scientific">Mycoplasmopsis synoviae</name>
    <name type="common">Mycoplasma synoviae</name>
    <dbReference type="NCBI Taxonomy" id="2109"/>
    <lineage>
        <taxon>Bacteria</taxon>
        <taxon>Bacillati</taxon>
        <taxon>Mycoplasmatota</taxon>
        <taxon>Mycoplasmoidales</taxon>
        <taxon>Metamycoplasmataceae</taxon>
        <taxon>Mycoplasmopsis</taxon>
    </lineage>
</organism>
<dbReference type="CDD" id="cd04496">
    <property type="entry name" value="SSB_OBF"/>
    <property type="match status" value="1"/>
</dbReference>
<reference evidence="5" key="2">
    <citation type="submission" date="2022-11" db="EMBL/GenBank/DDBJ databases">
        <title>complete genomes of mycoplasma synoviae ZX313 strain and SD2 strain.</title>
        <authorList>
            <person name="Zhong Q."/>
        </authorList>
    </citation>
    <scope>NUCLEOTIDE SEQUENCE</scope>
    <source>
        <strain evidence="5">SD2</strain>
    </source>
</reference>
<dbReference type="SUPFAM" id="SSF50249">
    <property type="entry name" value="Nucleic acid-binding proteins"/>
    <property type="match status" value="1"/>
</dbReference>
<comment type="caution">
    <text evidence="2">Lacks conserved residue(s) required for the propagation of feature annotation.</text>
</comment>
<reference evidence="5" key="1">
    <citation type="submission" date="2022-10" db="EMBL/GenBank/DDBJ databases">
        <authorList>
            <person name="Wei X."/>
        </authorList>
    </citation>
    <scope>NUCLEOTIDE SEQUENCE</scope>
    <source>
        <strain evidence="5">SD2</strain>
    </source>
</reference>
<name>A0AAN1B3F8_MYCSY</name>
<dbReference type="Proteomes" id="UP001164481">
    <property type="component" value="Chromosome"/>
</dbReference>
<dbReference type="NCBIfam" id="TIGR00621">
    <property type="entry name" value="ssb"/>
    <property type="match status" value="1"/>
</dbReference>
<evidence type="ECO:0000256" key="4">
    <source>
        <dbReference type="SAM" id="MobiDB-lite"/>
    </source>
</evidence>
<evidence type="ECO:0000313" key="6">
    <source>
        <dbReference type="Proteomes" id="UP001164481"/>
    </source>
</evidence>
<dbReference type="GO" id="GO:0006260">
    <property type="term" value="P:DNA replication"/>
    <property type="evidence" value="ECO:0007669"/>
    <property type="project" value="InterPro"/>
</dbReference>
<dbReference type="InterPro" id="IPR011344">
    <property type="entry name" value="ssDNA-bd"/>
</dbReference>
<proteinExistence type="inferred from homology"/>
<evidence type="ECO:0000256" key="1">
    <source>
        <dbReference type="ARBA" id="ARBA00023125"/>
    </source>
</evidence>
<evidence type="ECO:0000256" key="2">
    <source>
        <dbReference type="HAMAP-Rule" id="MF_00984"/>
    </source>
</evidence>
<dbReference type="PANTHER" id="PTHR10302">
    <property type="entry name" value="SINGLE-STRANDED DNA-BINDING PROTEIN"/>
    <property type="match status" value="1"/>
</dbReference>
<dbReference type="InterPro" id="IPR012340">
    <property type="entry name" value="NA-bd_OB-fold"/>
</dbReference>
<dbReference type="GeneID" id="93530315"/>
<keyword evidence="1 2" id="KW-0238">DNA-binding</keyword>
<dbReference type="RefSeq" id="WP_011283670.1">
    <property type="nucleotide sequence ID" value="NZ_CP012624.1"/>
</dbReference>
<feature type="region of interest" description="Disordered" evidence="4">
    <location>
        <begin position="153"/>
        <end position="172"/>
    </location>
</feature>
<dbReference type="PANTHER" id="PTHR10302:SF27">
    <property type="entry name" value="SINGLE-STRANDED DNA-BINDING PROTEIN"/>
    <property type="match status" value="1"/>
</dbReference>
<accession>A0AAN1B3F8</accession>
<dbReference type="InterPro" id="IPR000424">
    <property type="entry name" value="Primosome_PriB/ssb"/>
</dbReference>
<dbReference type="Gene3D" id="2.40.50.140">
    <property type="entry name" value="Nucleic acid-binding proteins"/>
    <property type="match status" value="1"/>
</dbReference>
<dbReference type="EMBL" id="CP107525">
    <property type="protein sequence ID" value="UZW64297.1"/>
    <property type="molecule type" value="Genomic_DNA"/>
</dbReference>
<dbReference type="GO" id="GO:0003697">
    <property type="term" value="F:single-stranded DNA binding"/>
    <property type="evidence" value="ECO:0007669"/>
    <property type="project" value="UniProtKB-UniRule"/>
</dbReference>
<dbReference type="HAMAP" id="MF_00984">
    <property type="entry name" value="SSB"/>
    <property type="match status" value="1"/>
</dbReference>
<dbReference type="GO" id="GO:0009295">
    <property type="term" value="C:nucleoid"/>
    <property type="evidence" value="ECO:0007669"/>
    <property type="project" value="TreeGrafter"/>
</dbReference>
<comment type="subunit">
    <text evidence="2">Homotetramer.</text>
</comment>
<dbReference type="PROSITE" id="PS50935">
    <property type="entry name" value="SSB"/>
    <property type="match status" value="1"/>
</dbReference>
<dbReference type="AlphaFoldDB" id="A0AAN1B3F8"/>
<dbReference type="Pfam" id="PF00436">
    <property type="entry name" value="SSB"/>
    <property type="match status" value="1"/>
</dbReference>
<evidence type="ECO:0000256" key="3">
    <source>
        <dbReference type="RuleBase" id="RU000524"/>
    </source>
</evidence>
<sequence>MADLNKVILVGRVTNDFLLQKTKNNISYARNTIAVTRYTTSNTQRVSDFLPFVAWRNQAEFLCKYVKKGDTILLEGKIQSNSYNNNEGTLVRSIDILVDNVQILASKNYVNITNYGQNNYSQNKASYQANTYSDLNQSVNLSIEEKDISSSAVFSRAETEEDDDSISANDFENITDDLNDDIDLDKGF</sequence>
<gene>
    <name evidence="5" type="primary">ssb</name>
    <name evidence="5" type="ORF">OIE46_02870</name>
</gene>
<evidence type="ECO:0000313" key="5">
    <source>
        <dbReference type="EMBL" id="UZW64297.1"/>
    </source>
</evidence>
<protein>
    <recommendedName>
        <fullName evidence="2 3">Single-stranded DNA-binding protein</fullName>
        <shortName evidence="2">SSB</shortName>
    </recommendedName>
</protein>